<evidence type="ECO:0000313" key="2">
    <source>
        <dbReference type="EMBL" id="KAF0766221.1"/>
    </source>
</evidence>
<comment type="caution">
    <text evidence="2">The sequence shown here is derived from an EMBL/GenBank/DDBJ whole genome shotgun (WGS) entry which is preliminary data.</text>
</comment>
<proteinExistence type="predicted"/>
<dbReference type="EMBL" id="VJMI01006576">
    <property type="protein sequence ID" value="KAF0766221.1"/>
    <property type="molecule type" value="Genomic_DNA"/>
</dbReference>
<accession>A0A6A5ATD0</accession>
<feature type="non-terminal residue" evidence="2">
    <location>
        <position position="1"/>
    </location>
</feature>
<evidence type="ECO:0000256" key="1">
    <source>
        <dbReference type="SAM" id="MobiDB-lite"/>
    </source>
</evidence>
<dbReference type="Proteomes" id="UP000469452">
    <property type="component" value="Unassembled WGS sequence"/>
</dbReference>
<evidence type="ECO:0000313" key="3">
    <source>
        <dbReference type="Proteomes" id="UP000469452"/>
    </source>
</evidence>
<dbReference type="AlphaFoldDB" id="A0A6A5ATD0"/>
<reference evidence="2 3" key="1">
    <citation type="submission" date="2019-06" db="EMBL/GenBank/DDBJ databases">
        <title>Genomics analysis of Aphanomyces spp. identifies a new class of oomycete effector associated with host adaptation.</title>
        <authorList>
            <person name="Gaulin E."/>
        </authorList>
    </citation>
    <scope>NUCLEOTIDE SEQUENCE [LARGE SCALE GENOMIC DNA]</scope>
    <source>
        <strain evidence="2 3">E</strain>
    </source>
</reference>
<name>A0A6A5ATD0_APHAT</name>
<feature type="region of interest" description="Disordered" evidence="1">
    <location>
        <begin position="39"/>
        <end position="63"/>
    </location>
</feature>
<sequence length="117" mass="13075">RWYAIYAIYKTTLLETIDDRDHKHRQSTTIVARVGGCSLKGQASSDVDGLSKDDSTRHRRAGRSTCIEEATTSSVKCAEKSSHNSRTFLVARSGRAAKWYFKNSIDIFAFHHAVGLP</sequence>
<organism evidence="2 3">
    <name type="scientific">Aphanomyces astaci</name>
    <name type="common">Crayfish plague agent</name>
    <dbReference type="NCBI Taxonomy" id="112090"/>
    <lineage>
        <taxon>Eukaryota</taxon>
        <taxon>Sar</taxon>
        <taxon>Stramenopiles</taxon>
        <taxon>Oomycota</taxon>
        <taxon>Saprolegniomycetes</taxon>
        <taxon>Saprolegniales</taxon>
        <taxon>Verrucalvaceae</taxon>
        <taxon>Aphanomyces</taxon>
    </lineage>
</organism>
<protein>
    <submittedName>
        <fullName evidence="2">Uncharacterized protein</fullName>
    </submittedName>
</protein>
<gene>
    <name evidence="2" type="ORF">AaE_002939</name>
</gene>